<sequence>KFLACSSLGKQKSRGLNKIVHTIIDQTCLVPCCRRADSYMSSSTVTKMMNQIGILSSVLRKKKGYYNTTITSFNMKFYRKYINYAIR</sequence>
<proteinExistence type="predicted"/>
<evidence type="ECO:0000313" key="1">
    <source>
        <dbReference type="EMBL" id="TMW96969.1"/>
    </source>
</evidence>
<name>A0A6N2BVU4_SOLCI</name>
<accession>A0A6N2BVU4</accession>
<reference evidence="1" key="1">
    <citation type="submission" date="2019-05" db="EMBL/GenBank/DDBJ databases">
        <title>The de novo reference genome and transcriptome assemblies of the wild tomato species Solanum chilense.</title>
        <authorList>
            <person name="Stam R."/>
            <person name="Nosenko T."/>
            <person name="Hoerger A.C."/>
            <person name="Stephan W."/>
            <person name="Seidel M.A."/>
            <person name="Kuhn J.M.M."/>
            <person name="Haberer G."/>
            <person name="Tellier A."/>
        </authorList>
    </citation>
    <scope>NUCLEOTIDE SEQUENCE</scope>
    <source>
        <tissue evidence="1">Mature leaves</tissue>
    </source>
</reference>
<dbReference type="EMBL" id="RXGB01001930">
    <property type="protein sequence ID" value="TMW96969.1"/>
    <property type="molecule type" value="Genomic_DNA"/>
</dbReference>
<protein>
    <submittedName>
        <fullName evidence="1">Uncharacterized protein</fullName>
    </submittedName>
</protein>
<feature type="non-terminal residue" evidence="1">
    <location>
        <position position="1"/>
    </location>
</feature>
<comment type="caution">
    <text evidence="1">The sequence shown here is derived from an EMBL/GenBank/DDBJ whole genome shotgun (WGS) entry which is preliminary data.</text>
</comment>
<organism evidence="1">
    <name type="scientific">Solanum chilense</name>
    <name type="common">Tomato</name>
    <name type="synonym">Lycopersicon chilense</name>
    <dbReference type="NCBI Taxonomy" id="4083"/>
    <lineage>
        <taxon>Eukaryota</taxon>
        <taxon>Viridiplantae</taxon>
        <taxon>Streptophyta</taxon>
        <taxon>Embryophyta</taxon>
        <taxon>Tracheophyta</taxon>
        <taxon>Spermatophyta</taxon>
        <taxon>Magnoliopsida</taxon>
        <taxon>eudicotyledons</taxon>
        <taxon>Gunneridae</taxon>
        <taxon>Pentapetalae</taxon>
        <taxon>asterids</taxon>
        <taxon>lamiids</taxon>
        <taxon>Solanales</taxon>
        <taxon>Solanaceae</taxon>
        <taxon>Solanoideae</taxon>
        <taxon>Solaneae</taxon>
        <taxon>Solanum</taxon>
        <taxon>Solanum subgen. Lycopersicon</taxon>
    </lineage>
</organism>
<dbReference type="AlphaFoldDB" id="A0A6N2BVU4"/>
<gene>
    <name evidence="1" type="ORF">EJD97_006482</name>
</gene>